<evidence type="ECO:0000313" key="2">
    <source>
        <dbReference type="Proteomes" id="UP001589862"/>
    </source>
</evidence>
<reference evidence="1 2" key="1">
    <citation type="submission" date="2024-09" db="EMBL/GenBank/DDBJ databases">
        <authorList>
            <person name="Sun Q."/>
            <person name="Mori K."/>
        </authorList>
    </citation>
    <scope>NUCLEOTIDE SEQUENCE [LARGE SCALE GENOMIC DNA]</scope>
    <source>
        <strain evidence="1 2">NCAIM B.02604</strain>
    </source>
</reference>
<proteinExistence type="predicted"/>
<protein>
    <submittedName>
        <fullName evidence="1">Uncharacterized protein</fullName>
    </submittedName>
</protein>
<accession>A0ABV6PBL8</accession>
<dbReference type="RefSeq" id="WP_377459741.1">
    <property type="nucleotide sequence ID" value="NZ_JBHLUB010000030.1"/>
</dbReference>
<organism evidence="1 2">
    <name type="scientific">Micrococcoides hystricis</name>
    <dbReference type="NCBI Taxonomy" id="1572761"/>
    <lineage>
        <taxon>Bacteria</taxon>
        <taxon>Bacillati</taxon>
        <taxon>Actinomycetota</taxon>
        <taxon>Actinomycetes</taxon>
        <taxon>Micrococcales</taxon>
        <taxon>Micrococcaceae</taxon>
        <taxon>Micrococcoides</taxon>
    </lineage>
</organism>
<keyword evidence="2" id="KW-1185">Reference proteome</keyword>
<evidence type="ECO:0000313" key="1">
    <source>
        <dbReference type="EMBL" id="MFC0582524.1"/>
    </source>
</evidence>
<comment type="caution">
    <text evidence="1">The sequence shown here is derived from an EMBL/GenBank/DDBJ whole genome shotgun (WGS) entry which is preliminary data.</text>
</comment>
<name>A0ABV6PBL8_9MICC</name>
<gene>
    <name evidence="1" type="ORF">ACFFFR_09055</name>
</gene>
<dbReference type="EMBL" id="JBHLUB010000030">
    <property type="protein sequence ID" value="MFC0582524.1"/>
    <property type="molecule type" value="Genomic_DNA"/>
</dbReference>
<sequence length="82" mass="9295">MKYYVYAVMEVRDIATSAAVVDFFKVCASYEEALDVYRQQVGEPRTIERVESENGVHWAIDKDESGTAAIVRYVLEGELEQG</sequence>
<dbReference type="Proteomes" id="UP001589862">
    <property type="component" value="Unassembled WGS sequence"/>
</dbReference>